<dbReference type="PANTHER" id="PTHR30346">
    <property type="entry name" value="TRANSCRIPTIONAL DUAL REGULATOR HCAR-RELATED"/>
    <property type="match status" value="1"/>
</dbReference>
<evidence type="ECO:0000256" key="3">
    <source>
        <dbReference type="ARBA" id="ARBA00023125"/>
    </source>
</evidence>
<keyword evidence="5" id="KW-0804">Transcription</keyword>
<proteinExistence type="inferred from homology"/>
<keyword evidence="2" id="KW-0805">Transcription regulation</keyword>
<dbReference type="PROSITE" id="PS50931">
    <property type="entry name" value="HTH_LYSR"/>
    <property type="match status" value="1"/>
</dbReference>
<protein>
    <submittedName>
        <fullName evidence="7">LysR family transcriptional regulator</fullName>
    </submittedName>
</protein>
<dbReference type="PANTHER" id="PTHR30346:SF26">
    <property type="entry name" value="HYDROGEN PEROXIDE-INDUCIBLE GENES ACTIVATOR"/>
    <property type="match status" value="1"/>
</dbReference>
<dbReference type="Pfam" id="PF03466">
    <property type="entry name" value="LysR_substrate"/>
    <property type="match status" value="1"/>
</dbReference>
<comment type="similarity">
    <text evidence="1">Belongs to the LysR transcriptional regulatory family.</text>
</comment>
<evidence type="ECO:0000313" key="8">
    <source>
        <dbReference type="Proteomes" id="UP001196136"/>
    </source>
</evidence>
<dbReference type="Gene3D" id="1.10.10.10">
    <property type="entry name" value="Winged helix-like DNA-binding domain superfamily/Winged helix DNA-binding domain"/>
    <property type="match status" value="1"/>
</dbReference>
<dbReference type="SUPFAM" id="SSF46785">
    <property type="entry name" value="Winged helix' DNA-binding domain"/>
    <property type="match status" value="1"/>
</dbReference>
<keyword evidence="8" id="KW-1185">Reference proteome</keyword>
<evidence type="ECO:0000256" key="5">
    <source>
        <dbReference type="ARBA" id="ARBA00023163"/>
    </source>
</evidence>
<evidence type="ECO:0000256" key="2">
    <source>
        <dbReference type="ARBA" id="ARBA00023015"/>
    </source>
</evidence>
<dbReference type="InterPro" id="IPR036390">
    <property type="entry name" value="WH_DNA-bd_sf"/>
</dbReference>
<accession>A0ABS7EVV3</accession>
<dbReference type="InterPro" id="IPR036388">
    <property type="entry name" value="WH-like_DNA-bd_sf"/>
</dbReference>
<evidence type="ECO:0000313" key="7">
    <source>
        <dbReference type="EMBL" id="MBW8201728.1"/>
    </source>
</evidence>
<keyword evidence="3" id="KW-0238">DNA-binding</keyword>
<organism evidence="7 8">
    <name type="scientific">Flagellimonas abyssi</name>
    <dbReference type="NCBI Taxonomy" id="2864871"/>
    <lineage>
        <taxon>Bacteria</taxon>
        <taxon>Pseudomonadati</taxon>
        <taxon>Bacteroidota</taxon>
        <taxon>Flavobacteriia</taxon>
        <taxon>Flavobacteriales</taxon>
        <taxon>Flavobacteriaceae</taxon>
        <taxon>Flagellimonas</taxon>
    </lineage>
</organism>
<feature type="domain" description="HTH lysR-type" evidence="6">
    <location>
        <begin position="1"/>
        <end position="58"/>
    </location>
</feature>
<keyword evidence="4" id="KW-0010">Activator</keyword>
<reference evidence="7 8" key="1">
    <citation type="submission" date="2021-08" db="EMBL/GenBank/DDBJ databases">
        <title>Muricauda profundi sp. nov., a marine bacterium isolated from deep seawater of the Mariana Trench.</title>
        <authorList>
            <person name="Wei Y."/>
        </authorList>
    </citation>
    <scope>NUCLEOTIDE SEQUENCE [LARGE SCALE GENOMIC DNA]</scope>
    <source>
        <strain evidence="7 8">W52</strain>
    </source>
</reference>
<dbReference type="Pfam" id="PF00126">
    <property type="entry name" value="HTH_1"/>
    <property type="match status" value="1"/>
</dbReference>
<evidence type="ECO:0000256" key="4">
    <source>
        <dbReference type="ARBA" id="ARBA00023159"/>
    </source>
</evidence>
<dbReference type="EMBL" id="JAHZSV010000042">
    <property type="protein sequence ID" value="MBW8201728.1"/>
    <property type="molecule type" value="Genomic_DNA"/>
</dbReference>
<dbReference type="InterPro" id="IPR005119">
    <property type="entry name" value="LysR_subst-bd"/>
</dbReference>
<dbReference type="Gene3D" id="3.40.190.10">
    <property type="entry name" value="Periplasmic binding protein-like II"/>
    <property type="match status" value="2"/>
</dbReference>
<evidence type="ECO:0000259" key="6">
    <source>
        <dbReference type="PROSITE" id="PS50931"/>
    </source>
</evidence>
<comment type="caution">
    <text evidence="7">The sequence shown here is derived from an EMBL/GenBank/DDBJ whole genome shotgun (WGS) entry which is preliminary data.</text>
</comment>
<gene>
    <name evidence="7" type="ORF">K1F36_18045</name>
</gene>
<dbReference type="CDD" id="cd08411">
    <property type="entry name" value="PBP2_OxyR"/>
    <property type="match status" value="1"/>
</dbReference>
<evidence type="ECO:0000256" key="1">
    <source>
        <dbReference type="ARBA" id="ARBA00009437"/>
    </source>
</evidence>
<dbReference type="Proteomes" id="UP001196136">
    <property type="component" value="Unassembled WGS sequence"/>
</dbReference>
<dbReference type="PRINTS" id="PR00039">
    <property type="entry name" value="HTHLYSR"/>
</dbReference>
<dbReference type="InterPro" id="IPR000847">
    <property type="entry name" value="LysR_HTH_N"/>
</dbReference>
<dbReference type="RefSeq" id="WP_220115030.1">
    <property type="nucleotide sequence ID" value="NZ_JAHZSV010000042.1"/>
</dbReference>
<dbReference type="SUPFAM" id="SSF53850">
    <property type="entry name" value="Periplasmic binding protein-like II"/>
    <property type="match status" value="1"/>
</dbReference>
<name>A0ABS7EVV3_9FLAO</name>
<sequence length="323" mass="36900">MTIQQLRYIVTLEKERHFARAAEKCLVTQPGLTIQLKKLEEEIGIKIFDRSQVPLVPTPLGMEIIAKAKKILREVDTVRDFVIEQKNILKGKVRLGVVSTLSPYLIPLCLKKFQNTMPEVKFNISEDSTIGLMKALETGELDIALMATPTGNPNLKEFPVFNEPFMAYLPMDHGPLRQNSYILVDRDRDRLLILEGEFCYNSQLLDICSLDTSNSLHNFSYAINSIETLKNMVRQGYGFSIVPWLSTFNETHSDKAKCMPFSAPQPVREISLVTSDTFSKKLLLEKVGLAIWESLPEPLKSETAYKKVRWDDSPYFSKKTNYR</sequence>